<organism evidence="11 12">
    <name type="scientific">Clostridium botulinum</name>
    <dbReference type="NCBI Taxonomy" id="1491"/>
    <lineage>
        <taxon>Bacteria</taxon>
        <taxon>Bacillati</taxon>
        <taxon>Bacillota</taxon>
        <taxon>Clostridia</taxon>
        <taxon>Eubacteriales</taxon>
        <taxon>Clostridiaceae</taxon>
        <taxon>Clostridium</taxon>
    </lineage>
</organism>
<evidence type="ECO:0000256" key="2">
    <source>
        <dbReference type="ARBA" id="ARBA00004141"/>
    </source>
</evidence>
<evidence type="ECO:0000256" key="3">
    <source>
        <dbReference type="ARBA" id="ARBA00012438"/>
    </source>
</evidence>
<evidence type="ECO:0000256" key="8">
    <source>
        <dbReference type="ARBA" id="ARBA00022989"/>
    </source>
</evidence>
<dbReference type="EMBL" id="SXFB01000021">
    <property type="protein sequence ID" value="NFV27807.1"/>
    <property type="molecule type" value="Genomic_DNA"/>
</dbReference>
<dbReference type="Gene3D" id="1.10.287.130">
    <property type="match status" value="1"/>
</dbReference>
<evidence type="ECO:0000256" key="7">
    <source>
        <dbReference type="ARBA" id="ARBA00022777"/>
    </source>
</evidence>
<dbReference type="AlphaFoldDB" id="A0A6B4JR81"/>
<dbReference type="InterPro" id="IPR050398">
    <property type="entry name" value="HssS/ArlS-like"/>
</dbReference>
<evidence type="ECO:0000256" key="6">
    <source>
        <dbReference type="ARBA" id="ARBA00022692"/>
    </source>
</evidence>
<gene>
    <name evidence="11" type="ORF">FDG31_16950</name>
</gene>
<protein>
    <recommendedName>
        <fullName evidence="3">histidine kinase</fullName>
        <ecNumber evidence="3">2.7.13.3</ecNumber>
    </recommendedName>
</protein>
<dbReference type="GO" id="GO:0000155">
    <property type="term" value="F:phosphorelay sensor kinase activity"/>
    <property type="evidence" value="ECO:0007669"/>
    <property type="project" value="InterPro"/>
</dbReference>
<dbReference type="EC" id="2.7.13.3" evidence="3"/>
<keyword evidence="7 11" id="KW-0418">Kinase</keyword>
<comment type="caution">
    <text evidence="11">The sequence shown here is derived from an EMBL/GenBank/DDBJ whole genome shotgun (WGS) entry which is preliminary data.</text>
</comment>
<name>A0A6B4JR81_CLOBO</name>
<proteinExistence type="predicted"/>
<reference evidence="11 12" key="1">
    <citation type="submission" date="2019-04" db="EMBL/GenBank/DDBJ databases">
        <title>Genome sequencing of Clostridium botulinum Groups I-IV and Clostridium butyricum.</title>
        <authorList>
            <person name="Brunt J."/>
            <person name="Van Vliet A.H.M."/>
            <person name="Stringer S.C."/>
            <person name="Carter A.T."/>
            <person name="Peck M.W."/>
        </authorList>
    </citation>
    <scope>NUCLEOTIDE SEQUENCE [LARGE SCALE GENOMIC DNA]</scope>
    <source>
        <strain evidence="11 12">BL81</strain>
    </source>
</reference>
<accession>A0A6B4JR81</accession>
<evidence type="ECO:0000313" key="12">
    <source>
        <dbReference type="Proteomes" id="UP000486903"/>
    </source>
</evidence>
<dbReference type="Gene3D" id="3.30.565.10">
    <property type="entry name" value="Histidine kinase-like ATPase, C-terminal domain"/>
    <property type="match status" value="1"/>
</dbReference>
<dbReference type="PRINTS" id="PR01780">
    <property type="entry name" value="LANTIREGPROT"/>
</dbReference>
<evidence type="ECO:0000256" key="10">
    <source>
        <dbReference type="ARBA" id="ARBA00023136"/>
    </source>
</evidence>
<dbReference type="InterPro" id="IPR008358">
    <property type="entry name" value="Sig_transdc_His_kin/Pase_MprB"/>
</dbReference>
<comment type="catalytic activity">
    <reaction evidence="1">
        <text>ATP + protein L-histidine = ADP + protein N-phospho-L-histidine.</text>
        <dbReference type="EC" id="2.7.13.3"/>
    </reaction>
</comment>
<dbReference type="InterPro" id="IPR003661">
    <property type="entry name" value="HisK_dim/P_dom"/>
</dbReference>
<dbReference type="SUPFAM" id="SSF55874">
    <property type="entry name" value="ATPase domain of HSP90 chaperone/DNA topoisomerase II/histidine kinase"/>
    <property type="match status" value="1"/>
</dbReference>
<dbReference type="SMART" id="SM00387">
    <property type="entry name" value="HATPase_c"/>
    <property type="match status" value="1"/>
</dbReference>
<dbReference type="PANTHER" id="PTHR45528">
    <property type="entry name" value="SENSOR HISTIDINE KINASE CPXA"/>
    <property type="match status" value="1"/>
</dbReference>
<keyword evidence="4" id="KW-0597">Phosphoprotein</keyword>
<evidence type="ECO:0000313" key="11">
    <source>
        <dbReference type="EMBL" id="NFV27807.1"/>
    </source>
</evidence>
<evidence type="ECO:0000256" key="5">
    <source>
        <dbReference type="ARBA" id="ARBA00022679"/>
    </source>
</evidence>
<dbReference type="InterPro" id="IPR036097">
    <property type="entry name" value="HisK_dim/P_sf"/>
</dbReference>
<dbReference type="PANTHER" id="PTHR45528:SF8">
    <property type="entry name" value="HISTIDINE KINASE"/>
    <property type="match status" value="1"/>
</dbReference>
<comment type="subcellular location">
    <subcellularLocation>
        <location evidence="2">Membrane</location>
        <topology evidence="2">Multi-pass membrane protein</topology>
    </subcellularLocation>
</comment>
<evidence type="ECO:0000256" key="4">
    <source>
        <dbReference type="ARBA" id="ARBA00022553"/>
    </source>
</evidence>
<evidence type="ECO:0000256" key="1">
    <source>
        <dbReference type="ARBA" id="ARBA00000085"/>
    </source>
</evidence>
<dbReference type="PROSITE" id="PS50109">
    <property type="entry name" value="HIS_KIN"/>
    <property type="match status" value="1"/>
</dbReference>
<dbReference type="Pfam" id="PF02518">
    <property type="entry name" value="HATPase_c"/>
    <property type="match status" value="1"/>
</dbReference>
<dbReference type="RefSeq" id="WP_003374338.1">
    <property type="nucleotide sequence ID" value="NZ_JACBBA010000010.1"/>
</dbReference>
<dbReference type="InterPro" id="IPR003594">
    <property type="entry name" value="HATPase_dom"/>
</dbReference>
<dbReference type="CDD" id="cd00082">
    <property type="entry name" value="HisKA"/>
    <property type="match status" value="1"/>
</dbReference>
<keyword evidence="10" id="KW-0472">Membrane</keyword>
<dbReference type="GO" id="GO:0005886">
    <property type="term" value="C:plasma membrane"/>
    <property type="evidence" value="ECO:0007669"/>
    <property type="project" value="TreeGrafter"/>
</dbReference>
<keyword evidence="9" id="KW-0902">Two-component regulatory system</keyword>
<sequence length="453" mass="52052">MERLKKQKSIAKIFAMYIATFCIVTILQIIIISFLFIMGLRSGVILPANYYEQIVEKNRNQIMVTDEVSEFIPEECNYVIYDLNGKMLSGNVSEENSLGIWKMIKNDRTNYGNKYYKIIPRDNEICAVGYKLTAQFSNSVLRKYFPNAESCEAFLFISTFILGVIILSKRFSKRVSKEMKVLKDVTENIQMENLCFKTEESNIIEINGVLLALDKMKSELNNSLNKQWKLEESRKDQIAALAHDIKTPLTIIKGNSELLRELNLNSDAMVFNENILNEVKNMEYYIKSLIEIMKSETEVMLKKENVNLKTFINEIIEQGILLIKYKKIKLTNEIKINTEIINVDSVSLKRAIINIITNAIDYCPVKGEILFSVASNNEYISFTIEDNGRGFTKEELDSATEQFYQGDKSRNSKNHYGMGLYITRNIIKKHDGNLILENSKEMGGAKVVIKLPL</sequence>
<dbReference type="SMART" id="SM00388">
    <property type="entry name" value="HisKA"/>
    <property type="match status" value="1"/>
</dbReference>
<keyword evidence="6" id="KW-0812">Transmembrane</keyword>
<keyword evidence="5" id="KW-0808">Transferase</keyword>
<dbReference type="InterPro" id="IPR005467">
    <property type="entry name" value="His_kinase_dom"/>
</dbReference>
<dbReference type="Proteomes" id="UP000486903">
    <property type="component" value="Unassembled WGS sequence"/>
</dbReference>
<dbReference type="SUPFAM" id="SSF47384">
    <property type="entry name" value="Homodimeric domain of signal transducing histidine kinase"/>
    <property type="match status" value="1"/>
</dbReference>
<keyword evidence="8" id="KW-1133">Transmembrane helix</keyword>
<dbReference type="Pfam" id="PF00512">
    <property type="entry name" value="HisKA"/>
    <property type="match status" value="1"/>
</dbReference>
<evidence type="ECO:0000256" key="9">
    <source>
        <dbReference type="ARBA" id="ARBA00023012"/>
    </source>
</evidence>
<dbReference type="InterPro" id="IPR036890">
    <property type="entry name" value="HATPase_C_sf"/>
</dbReference>